<keyword evidence="12" id="KW-1185">Reference proteome</keyword>
<evidence type="ECO:0000256" key="3">
    <source>
        <dbReference type="ARBA" id="ARBA00011019"/>
    </source>
</evidence>
<dbReference type="AlphaFoldDB" id="A0A1D1W967"/>
<accession>A0A1D1W967</accession>
<comment type="similarity">
    <text evidence="3 10">Belongs to the PTPA-type PPIase family.</text>
</comment>
<dbReference type="GO" id="GO:0007052">
    <property type="term" value="P:mitotic spindle organization"/>
    <property type="evidence" value="ECO:0007669"/>
    <property type="project" value="TreeGrafter"/>
</dbReference>
<dbReference type="Pfam" id="PF03095">
    <property type="entry name" value="PTPA"/>
    <property type="match status" value="1"/>
</dbReference>
<dbReference type="SUPFAM" id="SSF140984">
    <property type="entry name" value="PTPA-like"/>
    <property type="match status" value="1"/>
</dbReference>
<dbReference type="InterPro" id="IPR004327">
    <property type="entry name" value="Phstyr_phstse_ac"/>
</dbReference>
<evidence type="ECO:0000256" key="8">
    <source>
        <dbReference type="ARBA" id="ARBA00044786"/>
    </source>
</evidence>
<dbReference type="STRING" id="947166.A0A1D1W967"/>
<keyword evidence="6 10" id="KW-0697">Rotamase</keyword>
<dbReference type="CDD" id="cd04087">
    <property type="entry name" value="PTPA"/>
    <property type="match status" value="1"/>
</dbReference>
<comment type="caution">
    <text evidence="11">The sequence shown here is derived from an EMBL/GenBank/DDBJ whole genome shotgun (WGS) entry which is preliminary data.</text>
</comment>
<evidence type="ECO:0000256" key="7">
    <source>
        <dbReference type="ARBA" id="ARBA00023235"/>
    </source>
</evidence>
<dbReference type="EC" id="5.2.1.8" evidence="4 10"/>
<evidence type="ECO:0000256" key="1">
    <source>
        <dbReference type="ARBA" id="ARBA00000971"/>
    </source>
</evidence>
<comment type="catalytic activity">
    <reaction evidence="1 10">
        <text>[protein]-peptidylproline (omega=180) = [protein]-peptidylproline (omega=0)</text>
        <dbReference type="Rhea" id="RHEA:16237"/>
        <dbReference type="Rhea" id="RHEA-COMP:10747"/>
        <dbReference type="Rhea" id="RHEA-COMP:10748"/>
        <dbReference type="ChEBI" id="CHEBI:83833"/>
        <dbReference type="ChEBI" id="CHEBI:83834"/>
        <dbReference type="EC" id="5.2.1.8"/>
    </reaction>
</comment>
<evidence type="ECO:0000256" key="6">
    <source>
        <dbReference type="ARBA" id="ARBA00023110"/>
    </source>
</evidence>
<proteinExistence type="inferred from homology"/>
<comment type="function">
    <text evidence="10">PPIases accelerate the folding of proteins. It catalyzes the cis-trans isomerization of proline imidic peptide bonds in oligopeptides.</text>
</comment>
<dbReference type="PANTHER" id="PTHR10012">
    <property type="entry name" value="SERINE/THREONINE-PROTEIN PHOSPHATASE 2A REGULATORY SUBUNIT B"/>
    <property type="match status" value="1"/>
</dbReference>
<evidence type="ECO:0000256" key="2">
    <source>
        <dbReference type="ARBA" id="ARBA00004496"/>
    </source>
</evidence>
<name>A0A1D1W967_RAMVA</name>
<comment type="subcellular location">
    <subcellularLocation>
        <location evidence="2 10">Cytoplasm</location>
    </subcellularLocation>
</comment>
<evidence type="ECO:0000313" key="12">
    <source>
        <dbReference type="Proteomes" id="UP000186922"/>
    </source>
</evidence>
<evidence type="ECO:0000256" key="5">
    <source>
        <dbReference type="ARBA" id="ARBA00022490"/>
    </source>
</evidence>
<organism evidence="11 12">
    <name type="scientific">Ramazzottius varieornatus</name>
    <name type="common">Water bear</name>
    <name type="synonym">Tardigrade</name>
    <dbReference type="NCBI Taxonomy" id="947166"/>
    <lineage>
        <taxon>Eukaryota</taxon>
        <taxon>Metazoa</taxon>
        <taxon>Ecdysozoa</taxon>
        <taxon>Tardigrada</taxon>
        <taxon>Eutardigrada</taxon>
        <taxon>Parachela</taxon>
        <taxon>Hypsibioidea</taxon>
        <taxon>Ramazzottiidae</taxon>
        <taxon>Ramazzottius</taxon>
    </lineage>
</organism>
<dbReference type="GO" id="GO:0003755">
    <property type="term" value="F:peptidyl-prolyl cis-trans isomerase activity"/>
    <property type="evidence" value="ECO:0007669"/>
    <property type="project" value="UniProtKB-KW"/>
</dbReference>
<dbReference type="InterPro" id="IPR037218">
    <property type="entry name" value="PTPA_sf"/>
</dbReference>
<sequence>MDLQGPTKKILRETDVATWQASQAYRDYLKFLRDLNQAVMGKENQSKTTDTPIVHSLISMLNTLDKWIDETPPVQQAQRFGNQAFRTFHGRLTQDASKILQEALPEITSSPSVEELKAYLLDSFGNSTRIDYGTGHEANFIIFLCCLSKLGLITKEDFTPLVTKVFKRYLELCRKLQLTYKMEPAGSHGVWSLDDFQFVPFIWGSAQLVDRPLLDTRSYLDEQTVERLKDDFLFMGCIDFINKVKSGPFSEHSNQLWNISAVPSWSKINLGLFKKYEAEVLQKFPVVQHILFGSLFSFDPVK</sequence>
<evidence type="ECO:0000313" key="11">
    <source>
        <dbReference type="EMBL" id="GAV07639.1"/>
    </source>
</evidence>
<dbReference type="PANTHER" id="PTHR10012:SF0">
    <property type="entry name" value="SERINE_THREONINE-PROTEIN PHOSPHATASE 2A ACTIVATOR"/>
    <property type="match status" value="1"/>
</dbReference>
<dbReference type="OrthoDB" id="16120at2759"/>
<dbReference type="Gene3D" id="1.20.120.1150">
    <property type="match status" value="1"/>
</dbReference>
<dbReference type="GO" id="GO:0008160">
    <property type="term" value="F:protein tyrosine phosphatase activator activity"/>
    <property type="evidence" value="ECO:0007669"/>
    <property type="project" value="TreeGrafter"/>
</dbReference>
<dbReference type="Proteomes" id="UP000186922">
    <property type="component" value="Unassembled WGS sequence"/>
</dbReference>
<dbReference type="GO" id="GO:0005737">
    <property type="term" value="C:cytoplasm"/>
    <property type="evidence" value="ECO:0007669"/>
    <property type="project" value="UniProtKB-SubCell"/>
</dbReference>
<dbReference type="InterPro" id="IPR043170">
    <property type="entry name" value="PTPA_C_lid"/>
</dbReference>
<dbReference type="GO" id="GO:0005634">
    <property type="term" value="C:nucleus"/>
    <property type="evidence" value="ECO:0007669"/>
    <property type="project" value="TreeGrafter"/>
</dbReference>
<evidence type="ECO:0000256" key="9">
    <source>
        <dbReference type="ARBA" id="ARBA00044820"/>
    </source>
</evidence>
<evidence type="ECO:0000256" key="4">
    <source>
        <dbReference type="ARBA" id="ARBA00013194"/>
    </source>
</evidence>
<evidence type="ECO:0000256" key="10">
    <source>
        <dbReference type="RuleBase" id="RU361210"/>
    </source>
</evidence>
<dbReference type="PIRSF" id="PIRSF016325">
    <property type="entry name" value="Phstyr_phstse_ac"/>
    <property type="match status" value="1"/>
</dbReference>
<reference evidence="11 12" key="1">
    <citation type="journal article" date="2016" name="Nat. Commun.">
        <title>Extremotolerant tardigrade genome and improved radiotolerance of human cultured cells by tardigrade-unique protein.</title>
        <authorList>
            <person name="Hashimoto T."/>
            <person name="Horikawa D.D."/>
            <person name="Saito Y."/>
            <person name="Kuwahara H."/>
            <person name="Kozuka-Hata H."/>
            <person name="Shin-I T."/>
            <person name="Minakuchi Y."/>
            <person name="Ohishi K."/>
            <person name="Motoyama A."/>
            <person name="Aizu T."/>
            <person name="Enomoto A."/>
            <person name="Kondo K."/>
            <person name="Tanaka S."/>
            <person name="Hara Y."/>
            <person name="Koshikawa S."/>
            <person name="Sagara H."/>
            <person name="Miura T."/>
            <person name="Yokobori S."/>
            <person name="Miyagawa K."/>
            <person name="Suzuki Y."/>
            <person name="Kubo T."/>
            <person name="Oyama M."/>
            <person name="Kohara Y."/>
            <person name="Fujiyama A."/>
            <person name="Arakawa K."/>
            <person name="Katayama T."/>
            <person name="Toyoda A."/>
            <person name="Kunieda T."/>
        </authorList>
    </citation>
    <scope>NUCLEOTIDE SEQUENCE [LARGE SCALE GENOMIC DNA]</scope>
    <source>
        <strain evidence="11 12">YOKOZUNA-1</strain>
    </source>
</reference>
<keyword evidence="5 10" id="KW-0963">Cytoplasm</keyword>
<dbReference type="EMBL" id="BDGG01000015">
    <property type="protein sequence ID" value="GAV07639.1"/>
    <property type="molecule type" value="Genomic_DNA"/>
</dbReference>
<protein>
    <recommendedName>
        <fullName evidence="8 10">Serine/threonine-protein phosphatase 2A activator</fullName>
        <ecNumber evidence="4 10">5.2.1.8</ecNumber>
    </recommendedName>
    <alternativeName>
        <fullName evidence="9 10">Phosphotyrosyl phosphatase activator</fullName>
    </alternativeName>
</protein>
<dbReference type="GO" id="GO:0000159">
    <property type="term" value="C:protein phosphatase type 2A complex"/>
    <property type="evidence" value="ECO:0007669"/>
    <property type="project" value="TreeGrafter"/>
</dbReference>
<dbReference type="FunFam" id="1.20.120.1150:FF:000002">
    <property type="entry name" value="Serine/threonine-protein phosphatase 2A activator"/>
    <property type="match status" value="1"/>
</dbReference>
<gene>
    <name evidence="11" type="primary">RvY_17454-1</name>
    <name evidence="11" type="synonym">RvY_17454.1</name>
    <name evidence="11" type="ORF">RvY_17454</name>
</gene>
<keyword evidence="7 10" id="KW-0413">Isomerase</keyword>